<keyword evidence="2" id="KW-0238">DNA-binding</keyword>
<accession>A0ABR6EJG1</accession>
<dbReference type="InterPro" id="IPR050313">
    <property type="entry name" value="Carb_Metab_HTH_regulators"/>
</dbReference>
<dbReference type="InterPro" id="IPR037171">
    <property type="entry name" value="NagB/RpiA_transferase-like"/>
</dbReference>
<evidence type="ECO:0000256" key="2">
    <source>
        <dbReference type="ARBA" id="ARBA00023125"/>
    </source>
</evidence>
<dbReference type="PRINTS" id="PR00037">
    <property type="entry name" value="HTHLACR"/>
</dbReference>
<feature type="domain" description="HTH deoR-type" evidence="4">
    <location>
        <begin position="3"/>
        <end position="58"/>
    </location>
</feature>
<dbReference type="EMBL" id="WMLF01000289">
    <property type="protein sequence ID" value="MBB1245476.1"/>
    <property type="molecule type" value="Genomic_DNA"/>
</dbReference>
<gene>
    <name evidence="5" type="ORF">GL263_18180</name>
</gene>
<name>A0ABR6EJG1_9ACTN</name>
<evidence type="ECO:0000256" key="3">
    <source>
        <dbReference type="ARBA" id="ARBA00023163"/>
    </source>
</evidence>
<dbReference type="PROSITE" id="PS51000">
    <property type="entry name" value="HTH_DEOR_2"/>
    <property type="match status" value="1"/>
</dbReference>
<dbReference type="InterPro" id="IPR036390">
    <property type="entry name" value="WH_DNA-bd_sf"/>
</dbReference>
<dbReference type="RefSeq" id="WP_182856784.1">
    <property type="nucleotide sequence ID" value="NZ_WMLF01000289.1"/>
</dbReference>
<dbReference type="Pfam" id="PF00455">
    <property type="entry name" value="DeoRC"/>
    <property type="match status" value="2"/>
</dbReference>
<dbReference type="PROSITE" id="PS00894">
    <property type="entry name" value="HTH_DEOR_1"/>
    <property type="match status" value="1"/>
</dbReference>
<dbReference type="Gene3D" id="1.10.10.10">
    <property type="entry name" value="Winged helix-like DNA-binding domain superfamily/Winged helix DNA-binding domain"/>
    <property type="match status" value="1"/>
</dbReference>
<dbReference type="SUPFAM" id="SSF100950">
    <property type="entry name" value="NagB/RpiA/CoA transferase-like"/>
    <property type="match status" value="1"/>
</dbReference>
<reference evidence="6" key="1">
    <citation type="journal article" date="2020" name="Syst. Appl. Microbiol.">
        <title>Streptomyces alkaliterrae sp. nov., isolated from an alkaline soil, and emended descriptions of Streptomyces alkaliphilus, Streptomyces calidiresistens and Streptomyces durbertensis.</title>
        <authorList>
            <person name="Swiecimska M."/>
            <person name="Golinska P."/>
            <person name="Nouioui I."/>
            <person name="Wypij M."/>
            <person name="Rai M."/>
            <person name="Sangal V."/>
            <person name="Goodfellow M."/>
        </authorList>
    </citation>
    <scope>NUCLEOTIDE SEQUENCE [LARGE SCALE GENOMIC DNA]</scope>
    <source>
        <strain evidence="6">DSM 104538</strain>
    </source>
</reference>
<dbReference type="InterPro" id="IPR014036">
    <property type="entry name" value="DeoR-like_C"/>
</dbReference>
<dbReference type="Proteomes" id="UP000766698">
    <property type="component" value="Unassembled WGS sequence"/>
</dbReference>
<dbReference type="InterPro" id="IPR018356">
    <property type="entry name" value="Tscrpt_reg_HTH_DeoR_CS"/>
</dbReference>
<dbReference type="SMART" id="SM00420">
    <property type="entry name" value="HTH_DEOR"/>
    <property type="match status" value="1"/>
</dbReference>
<evidence type="ECO:0000313" key="5">
    <source>
        <dbReference type="EMBL" id="MBB1245476.1"/>
    </source>
</evidence>
<dbReference type="Pfam" id="PF08220">
    <property type="entry name" value="HTH_DeoR"/>
    <property type="match status" value="1"/>
</dbReference>
<dbReference type="PANTHER" id="PTHR30363:SF44">
    <property type="entry name" value="AGA OPERON TRANSCRIPTIONAL REPRESSOR-RELATED"/>
    <property type="match status" value="1"/>
</dbReference>
<dbReference type="PANTHER" id="PTHR30363">
    <property type="entry name" value="HTH-TYPE TRANSCRIPTIONAL REGULATOR SRLR-RELATED"/>
    <property type="match status" value="1"/>
</dbReference>
<dbReference type="SUPFAM" id="SSF46785">
    <property type="entry name" value="Winged helix' DNA-binding domain"/>
    <property type="match status" value="1"/>
</dbReference>
<sequence length="269" mass="28312">MSKPERWQTLLERLAEDGRLDVEEAAGVLGVSSATIRRDLDELAEQQMLVRTRGGAVAHGVSYELPLRYKSTRRAAEKRRIAAAVADLIGDNEVVGLNGGTTTTEVARTLAHRAGAGGREGGRAVTPPGSPVLTVVTNALNIAGELAVRPHIKTVTTGGVARPQTYELVGSLTMGVLSEVVLDAVVLGVDGVDARLGVMAHHEDEAAVSRLFVERAQRVVVATDSSKLGRRAFARICGLDRVDVLVTDTGVSEEAAARLGEAGVRVVSV</sequence>
<dbReference type="InterPro" id="IPR036388">
    <property type="entry name" value="WH-like_DNA-bd_sf"/>
</dbReference>
<keyword evidence="1" id="KW-0805">Transcription regulation</keyword>
<dbReference type="Gene3D" id="3.40.50.1360">
    <property type="match status" value="1"/>
</dbReference>
<proteinExistence type="predicted"/>
<organism evidence="5 6">
    <name type="scientific">Streptomyces durbertensis</name>
    <dbReference type="NCBI Taxonomy" id="2448886"/>
    <lineage>
        <taxon>Bacteria</taxon>
        <taxon>Bacillati</taxon>
        <taxon>Actinomycetota</taxon>
        <taxon>Actinomycetes</taxon>
        <taxon>Kitasatosporales</taxon>
        <taxon>Streptomycetaceae</taxon>
        <taxon>Streptomyces</taxon>
    </lineage>
</organism>
<evidence type="ECO:0000259" key="4">
    <source>
        <dbReference type="PROSITE" id="PS51000"/>
    </source>
</evidence>
<evidence type="ECO:0000313" key="6">
    <source>
        <dbReference type="Proteomes" id="UP000766698"/>
    </source>
</evidence>
<comment type="caution">
    <text evidence="5">The sequence shown here is derived from an EMBL/GenBank/DDBJ whole genome shotgun (WGS) entry which is preliminary data.</text>
</comment>
<dbReference type="SMART" id="SM01134">
    <property type="entry name" value="DeoRC"/>
    <property type="match status" value="1"/>
</dbReference>
<evidence type="ECO:0000256" key="1">
    <source>
        <dbReference type="ARBA" id="ARBA00023015"/>
    </source>
</evidence>
<dbReference type="InterPro" id="IPR001034">
    <property type="entry name" value="DeoR_HTH"/>
</dbReference>
<protein>
    <submittedName>
        <fullName evidence="5">DeoR/GlpR transcriptional regulator</fullName>
    </submittedName>
</protein>
<keyword evidence="6" id="KW-1185">Reference proteome</keyword>
<keyword evidence="3" id="KW-0804">Transcription</keyword>